<dbReference type="SUPFAM" id="SSF141523">
    <property type="entry name" value="L,D-transpeptidase catalytic domain-like"/>
    <property type="match status" value="1"/>
</dbReference>
<organism evidence="11 12">
    <name type="scientific">Thermobrachium celere DSM 8682</name>
    <dbReference type="NCBI Taxonomy" id="941824"/>
    <lineage>
        <taxon>Bacteria</taxon>
        <taxon>Bacillati</taxon>
        <taxon>Bacillota</taxon>
        <taxon>Clostridia</taxon>
        <taxon>Eubacteriales</taxon>
        <taxon>Clostridiaceae</taxon>
        <taxon>Thermobrachium</taxon>
    </lineage>
</organism>
<keyword evidence="8 9" id="KW-0961">Cell wall biogenesis/degradation</keyword>
<dbReference type="Proteomes" id="UP000014923">
    <property type="component" value="Unassembled WGS sequence"/>
</dbReference>
<evidence type="ECO:0000256" key="5">
    <source>
        <dbReference type="ARBA" id="ARBA00022801"/>
    </source>
</evidence>
<dbReference type="RefSeq" id="WP_018663070.1">
    <property type="nucleotide sequence ID" value="NZ_HF952018.1"/>
</dbReference>
<keyword evidence="7 9" id="KW-0573">Peptidoglycan synthesis</keyword>
<dbReference type="InterPro" id="IPR050979">
    <property type="entry name" value="LD-transpeptidase"/>
</dbReference>
<dbReference type="UniPathway" id="UPA00219"/>
<comment type="pathway">
    <text evidence="1 9">Cell wall biogenesis; peptidoglycan biosynthesis.</text>
</comment>
<dbReference type="PANTHER" id="PTHR30582:SF24">
    <property type="entry name" value="L,D-TRANSPEPTIDASE ERFK_SRFK-RELATED"/>
    <property type="match status" value="1"/>
</dbReference>
<evidence type="ECO:0000313" key="12">
    <source>
        <dbReference type="Proteomes" id="UP000014923"/>
    </source>
</evidence>
<dbReference type="GO" id="GO:0018104">
    <property type="term" value="P:peptidoglycan-protein cross-linking"/>
    <property type="evidence" value="ECO:0007669"/>
    <property type="project" value="TreeGrafter"/>
</dbReference>
<evidence type="ECO:0000256" key="7">
    <source>
        <dbReference type="ARBA" id="ARBA00022984"/>
    </source>
</evidence>
<reference evidence="11" key="1">
    <citation type="submission" date="2013-03" db="EMBL/GenBank/DDBJ databases">
        <title>Draft genome sequence of the hydrogen-ethanol-producing anaerobic alkalithermophilic Caloramator celere.</title>
        <authorList>
            <person name="Ciranna A."/>
            <person name="Larjo A."/>
            <person name="Kivisto A."/>
            <person name="Santala V."/>
            <person name="Roos C."/>
            <person name="Karp M."/>
        </authorList>
    </citation>
    <scope>NUCLEOTIDE SEQUENCE [LARGE SCALE GENOMIC DNA]</scope>
    <source>
        <strain evidence="11">DSM 8682</strain>
    </source>
</reference>
<keyword evidence="6 9" id="KW-0133">Cell shape</keyword>
<comment type="caution">
    <text evidence="11">The sequence shown here is derived from an EMBL/GenBank/DDBJ whole genome shotgun (WGS) entry which is preliminary data.</text>
</comment>
<feature type="active site" description="Proton donor/acceptor" evidence="9">
    <location>
        <position position="69"/>
    </location>
</feature>
<evidence type="ECO:0000256" key="1">
    <source>
        <dbReference type="ARBA" id="ARBA00004752"/>
    </source>
</evidence>
<keyword evidence="12" id="KW-1185">Reference proteome</keyword>
<evidence type="ECO:0000256" key="8">
    <source>
        <dbReference type="ARBA" id="ARBA00023316"/>
    </source>
</evidence>
<dbReference type="CDD" id="cd16913">
    <property type="entry name" value="YkuD_like"/>
    <property type="match status" value="1"/>
</dbReference>
<dbReference type="InterPro" id="IPR038063">
    <property type="entry name" value="Transpep_catalytic_dom"/>
</dbReference>
<dbReference type="GO" id="GO:0071972">
    <property type="term" value="F:peptidoglycan L,D-transpeptidase activity"/>
    <property type="evidence" value="ECO:0007669"/>
    <property type="project" value="TreeGrafter"/>
</dbReference>
<dbReference type="AlphaFoldDB" id="R7RTX4"/>
<dbReference type="EMBL" id="CAVN010000098">
    <property type="protein sequence ID" value="CDF58710.1"/>
    <property type="molecule type" value="Genomic_DNA"/>
</dbReference>
<proteinExistence type="inferred from homology"/>
<evidence type="ECO:0000313" key="11">
    <source>
        <dbReference type="EMBL" id="CDF58710.1"/>
    </source>
</evidence>
<evidence type="ECO:0000256" key="9">
    <source>
        <dbReference type="PROSITE-ProRule" id="PRU01373"/>
    </source>
</evidence>
<evidence type="ECO:0000256" key="4">
    <source>
        <dbReference type="ARBA" id="ARBA00022679"/>
    </source>
</evidence>
<feature type="active site" description="Nucleophile" evidence="9">
    <location>
        <position position="85"/>
    </location>
</feature>
<evidence type="ECO:0000259" key="10">
    <source>
        <dbReference type="PROSITE" id="PS52029"/>
    </source>
</evidence>
<dbReference type="GO" id="GO:0008360">
    <property type="term" value="P:regulation of cell shape"/>
    <property type="evidence" value="ECO:0007669"/>
    <property type="project" value="UniProtKB-UniRule"/>
</dbReference>
<dbReference type="PROSITE" id="PS52029">
    <property type="entry name" value="LD_TPASE"/>
    <property type="match status" value="1"/>
</dbReference>
<evidence type="ECO:0000256" key="2">
    <source>
        <dbReference type="ARBA" id="ARBA00005992"/>
    </source>
</evidence>
<dbReference type="GO" id="GO:0016757">
    <property type="term" value="F:glycosyltransferase activity"/>
    <property type="evidence" value="ECO:0007669"/>
    <property type="project" value="UniProtKB-KW"/>
</dbReference>
<dbReference type="Gene3D" id="2.40.440.10">
    <property type="entry name" value="L,D-transpeptidase catalytic domain-like"/>
    <property type="match status" value="1"/>
</dbReference>
<dbReference type="eggNOG" id="COG1376">
    <property type="taxonomic scope" value="Bacteria"/>
</dbReference>
<keyword evidence="3" id="KW-0328">Glycosyltransferase</keyword>
<dbReference type="PANTHER" id="PTHR30582">
    <property type="entry name" value="L,D-TRANSPEPTIDASE"/>
    <property type="match status" value="1"/>
</dbReference>
<name>R7RTX4_9CLOT</name>
<sequence>MNKYILIRLNQRRLYLIVNGKVYLAFRIAVGKRTTPTPKGVFRILNKAVNPGGVFGTRWMGFYRGYGIHGTNNPSSIGYAVTNGCVRMYNRDIERLFPLVPIGTKVVITD</sequence>
<keyword evidence="4" id="KW-0808">Transferase</keyword>
<dbReference type="GO" id="GO:0071555">
    <property type="term" value="P:cell wall organization"/>
    <property type="evidence" value="ECO:0007669"/>
    <property type="project" value="UniProtKB-UniRule"/>
</dbReference>
<dbReference type="GO" id="GO:0005576">
    <property type="term" value="C:extracellular region"/>
    <property type="evidence" value="ECO:0007669"/>
    <property type="project" value="TreeGrafter"/>
</dbReference>
<protein>
    <submittedName>
        <fullName evidence="11">Peptidoglycan-binding LysM:ErfK/YbiS/YcfS/YnhG</fullName>
    </submittedName>
</protein>
<feature type="domain" description="L,D-TPase catalytic" evidence="10">
    <location>
        <begin position="3"/>
        <end position="109"/>
    </location>
</feature>
<keyword evidence="5" id="KW-0378">Hydrolase</keyword>
<accession>R7RTX4</accession>
<dbReference type="InterPro" id="IPR005490">
    <property type="entry name" value="LD_TPept_cat_dom"/>
</dbReference>
<dbReference type="Pfam" id="PF03734">
    <property type="entry name" value="YkuD"/>
    <property type="match status" value="1"/>
</dbReference>
<gene>
    <name evidence="11" type="ORF">TCEL_00756</name>
</gene>
<evidence type="ECO:0000256" key="6">
    <source>
        <dbReference type="ARBA" id="ARBA00022960"/>
    </source>
</evidence>
<comment type="similarity">
    <text evidence="2">Belongs to the YkuD family.</text>
</comment>
<evidence type="ECO:0000256" key="3">
    <source>
        <dbReference type="ARBA" id="ARBA00022676"/>
    </source>
</evidence>
<dbReference type="HOGENOM" id="CLU_042399_4_1_9"/>